<name>A0AAD0ALS9_9FUSO</name>
<organism evidence="1 2">
    <name type="scientific">Fusobacterium pseudoperiodonticum</name>
    <dbReference type="NCBI Taxonomy" id="2663009"/>
    <lineage>
        <taxon>Bacteria</taxon>
        <taxon>Fusobacteriati</taxon>
        <taxon>Fusobacteriota</taxon>
        <taxon>Fusobacteriia</taxon>
        <taxon>Fusobacteriales</taxon>
        <taxon>Fusobacteriaceae</taxon>
        <taxon>Fusobacterium</taxon>
    </lineage>
</organism>
<dbReference type="RefSeq" id="WP_099987710.1">
    <property type="nucleotide sequence ID" value="NZ_CP024700.1"/>
</dbReference>
<sequence>MENIKREGYVKITIDLAEVDTRTLIQELLTRREVEDIEVINSMIYQYLKNRLDPRILNKATPIF</sequence>
<protein>
    <submittedName>
        <fullName evidence="1">Uncharacterized protein</fullName>
    </submittedName>
</protein>
<dbReference type="AlphaFoldDB" id="A0AAD0ALS9"/>
<proteinExistence type="predicted"/>
<evidence type="ECO:0000313" key="1">
    <source>
        <dbReference type="EMBL" id="ATV61771.1"/>
    </source>
</evidence>
<keyword evidence="2" id="KW-1185">Reference proteome</keyword>
<reference evidence="1 2" key="1">
    <citation type="submission" date="2017-11" db="EMBL/GenBank/DDBJ databases">
        <title>Genome sequencing of Fusobacterium periodonticum KCOM 1263.</title>
        <authorList>
            <person name="Kook J.-K."/>
            <person name="Park S.-N."/>
            <person name="Lim Y.K."/>
        </authorList>
    </citation>
    <scope>NUCLEOTIDE SEQUENCE [LARGE SCALE GENOMIC DNA]</scope>
    <source>
        <strain evidence="1 2">KCOM 1263</strain>
    </source>
</reference>
<dbReference type="Proteomes" id="UP000228552">
    <property type="component" value="Chromosome"/>
</dbReference>
<gene>
    <name evidence="1" type="ORF">CTM74_08005</name>
</gene>
<dbReference type="EMBL" id="CP024700">
    <property type="protein sequence ID" value="ATV61771.1"/>
    <property type="molecule type" value="Genomic_DNA"/>
</dbReference>
<accession>A0AAD0ALS9</accession>
<evidence type="ECO:0000313" key="2">
    <source>
        <dbReference type="Proteomes" id="UP000228552"/>
    </source>
</evidence>